<evidence type="ECO:0000259" key="9">
    <source>
        <dbReference type="Pfam" id="PF00483"/>
    </source>
</evidence>
<organism evidence="12 13">
    <name type="scientific">Microvirga makkahensis</name>
    <dbReference type="NCBI Taxonomy" id="1128670"/>
    <lineage>
        <taxon>Bacteria</taxon>
        <taxon>Pseudomonadati</taxon>
        <taxon>Pseudomonadota</taxon>
        <taxon>Alphaproteobacteria</taxon>
        <taxon>Hyphomicrobiales</taxon>
        <taxon>Methylobacteriaceae</taxon>
        <taxon>Microvirga</taxon>
    </lineage>
</organism>
<dbReference type="GO" id="GO:0016853">
    <property type="term" value="F:isomerase activity"/>
    <property type="evidence" value="ECO:0007669"/>
    <property type="project" value="UniProtKB-KW"/>
</dbReference>
<dbReference type="InterPro" id="IPR029044">
    <property type="entry name" value="Nucleotide-diphossugar_trans"/>
</dbReference>
<reference evidence="12 13" key="2">
    <citation type="submission" date="2020-01" db="EMBL/GenBank/DDBJ databases">
        <title>Microvirga sp. nov., an arsenate reduction bacterium isolated from Tibet hotspring sediments.</title>
        <authorList>
            <person name="Xian W.-D."/>
            <person name="Li W.-J."/>
        </authorList>
    </citation>
    <scope>NUCLEOTIDE SEQUENCE [LARGE SCALE GENOMIC DNA]</scope>
    <source>
        <strain evidence="12 13">KCTC 23863</strain>
    </source>
</reference>
<dbReference type="FunFam" id="2.60.120.10:FF:000032">
    <property type="entry name" value="Mannose-1-phosphate guanylyltransferase/mannose-6-phosphate isomerase"/>
    <property type="match status" value="1"/>
</dbReference>
<feature type="domain" description="MannoseP isomerase/GMP-like beta-helix" evidence="11">
    <location>
        <begin position="294"/>
        <end position="341"/>
    </location>
</feature>
<proteinExistence type="inferred from homology"/>
<evidence type="ECO:0000256" key="7">
    <source>
        <dbReference type="ARBA" id="ARBA00047343"/>
    </source>
</evidence>
<evidence type="ECO:0000256" key="5">
    <source>
        <dbReference type="ARBA" id="ARBA00022741"/>
    </source>
</evidence>
<dbReference type="GO" id="GO:0000271">
    <property type="term" value="P:polysaccharide biosynthetic process"/>
    <property type="evidence" value="ECO:0007669"/>
    <property type="project" value="InterPro"/>
</dbReference>
<dbReference type="CDD" id="cd02509">
    <property type="entry name" value="GDP-M1P_Guanylyltransferase"/>
    <property type="match status" value="1"/>
</dbReference>
<dbReference type="PANTHER" id="PTHR46390">
    <property type="entry name" value="MANNOSE-1-PHOSPHATE GUANYLYLTRANSFERASE"/>
    <property type="match status" value="1"/>
</dbReference>
<evidence type="ECO:0000256" key="1">
    <source>
        <dbReference type="ARBA" id="ARBA00006115"/>
    </source>
</evidence>
<evidence type="ECO:0000256" key="8">
    <source>
        <dbReference type="RuleBase" id="RU004190"/>
    </source>
</evidence>
<dbReference type="InterPro" id="IPR011051">
    <property type="entry name" value="RmlC_Cupin_sf"/>
</dbReference>
<feature type="domain" description="Nucleotidyl transferase" evidence="9">
    <location>
        <begin position="6"/>
        <end position="285"/>
    </location>
</feature>
<evidence type="ECO:0000259" key="10">
    <source>
        <dbReference type="Pfam" id="PF01050"/>
    </source>
</evidence>
<dbReference type="OrthoDB" id="9806359at2"/>
<gene>
    <name evidence="12" type="ORF">GR328_09895</name>
</gene>
<comment type="similarity">
    <text evidence="1 8">Belongs to the mannose-6-phosphate isomerase type 2 family.</text>
</comment>
<dbReference type="InterPro" id="IPR006375">
    <property type="entry name" value="Man1P_GuaTrfase/Man6P_Isoase"/>
</dbReference>
<evidence type="ECO:0000256" key="6">
    <source>
        <dbReference type="ARBA" id="ARBA00023134"/>
    </source>
</evidence>
<dbReference type="SUPFAM" id="SSF51182">
    <property type="entry name" value="RmlC-like cupins"/>
    <property type="match status" value="1"/>
</dbReference>
<dbReference type="GO" id="GO:0009298">
    <property type="term" value="P:GDP-mannose biosynthetic process"/>
    <property type="evidence" value="ECO:0007669"/>
    <property type="project" value="TreeGrafter"/>
</dbReference>
<dbReference type="Gene3D" id="2.60.120.10">
    <property type="entry name" value="Jelly Rolls"/>
    <property type="match status" value="1"/>
</dbReference>
<dbReference type="EC" id="2.7.7.13" evidence="2"/>
<evidence type="ECO:0000313" key="12">
    <source>
        <dbReference type="EMBL" id="MXQ11762.1"/>
    </source>
</evidence>
<dbReference type="Pfam" id="PF00483">
    <property type="entry name" value="NTP_transferase"/>
    <property type="match status" value="1"/>
</dbReference>
<dbReference type="GO" id="GO:0004475">
    <property type="term" value="F:mannose-1-phosphate guanylyltransferase (GTP) activity"/>
    <property type="evidence" value="ECO:0007669"/>
    <property type="project" value="UniProtKB-EC"/>
</dbReference>
<evidence type="ECO:0000256" key="3">
    <source>
        <dbReference type="ARBA" id="ARBA00022679"/>
    </source>
</evidence>
<dbReference type="AlphaFoldDB" id="A0A7X3SNU1"/>
<evidence type="ECO:0000313" key="13">
    <source>
        <dbReference type="Proteomes" id="UP000436483"/>
    </source>
</evidence>
<dbReference type="GO" id="GO:0005525">
    <property type="term" value="F:GTP binding"/>
    <property type="evidence" value="ECO:0007669"/>
    <property type="project" value="UniProtKB-KW"/>
</dbReference>
<keyword evidence="13" id="KW-1185">Reference proteome</keyword>
<dbReference type="InterPro" id="IPR005835">
    <property type="entry name" value="NTP_transferase_dom"/>
</dbReference>
<dbReference type="SUPFAM" id="SSF53448">
    <property type="entry name" value="Nucleotide-diphospho-sugar transferases"/>
    <property type="match status" value="1"/>
</dbReference>
<dbReference type="Proteomes" id="UP000436483">
    <property type="component" value="Unassembled WGS sequence"/>
</dbReference>
<protein>
    <recommendedName>
        <fullName evidence="2">mannose-1-phosphate guanylyltransferase</fullName>
        <ecNumber evidence="2">2.7.7.13</ecNumber>
    </recommendedName>
</protein>
<dbReference type="InterPro" id="IPR014710">
    <property type="entry name" value="RmlC-like_jellyroll"/>
</dbReference>
<evidence type="ECO:0000256" key="4">
    <source>
        <dbReference type="ARBA" id="ARBA00022695"/>
    </source>
</evidence>
<dbReference type="InterPro" id="IPR049577">
    <property type="entry name" value="GMPP_N"/>
</dbReference>
<comment type="catalytic activity">
    <reaction evidence="7">
        <text>alpha-D-mannose 1-phosphate + GTP + H(+) = GDP-alpha-D-mannose + diphosphate</text>
        <dbReference type="Rhea" id="RHEA:15229"/>
        <dbReference type="ChEBI" id="CHEBI:15378"/>
        <dbReference type="ChEBI" id="CHEBI:33019"/>
        <dbReference type="ChEBI" id="CHEBI:37565"/>
        <dbReference type="ChEBI" id="CHEBI:57527"/>
        <dbReference type="ChEBI" id="CHEBI:58409"/>
        <dbReference type="EC" id="2.7.7.13"/>
    </reaction>
</comment>
<dbReference type="FunFam" id="3.90.550.10:FF:000046">
    <property type="entry name" value="Mannose-1-phosphate guanylyltransferase (GDP)"/>
    <property type="match status" value="1"/>
</dbReference>
<keyword evidence="6" id="KW-0342">GTP-binding</keyword>
<dbReference type="EMBL" id="WURB01000005">
    <property type="protein sequence ID" value="MXQ11762.1"/>
    <property type="molecule type" value="Genomic_DNA"/>
</dbReference>
<dbReference type="Gene3D" id="3.90.550.10">
    <property type="entry name" value="Spore Coat Polysaccharide Biosynthesis Protein SpsA, Chain A"/>
    <property type="match status" value="1"/>
</dbReference>
<dbReference type="RefSeq" id="WP_160884336.1">
    <property type="nucleotide sequence ID" value="NZ_WURB01000005.1"/>
</dbReference>
<dbReference type="Pfam" id="PF01050">
    <property type="entry name" value="MannoseP_isomer"/>
    <property type="match status" value="1"/>
</dbReference>
<reference evidence="12 13" key="1">
    <citation type="submission" date="2019-12" db="EMBL/GenBank/DDBJ databases">
        <authorList>
            <person name="Yuan C.-G."/>
        </authorList>
    </citation>
    <scope>NUCLEOTIDE SEQUENCE [LARGE SCALE GENOMIC DNA]</scope>
    <source>
        <strain evidence="12 13">KCTC 23863</strain>
    </source>
</reference>
<accession>A0A7X3SNU1</accession>
<dbReference type="CDD" id="cd02213">
    <property type="entry name" value="cupin_PMI_typeII_C"/>
    <property type="match status" value="1"/>
</dbReference>
<evidence type="ECO:0000259" key="11">
    <source>
        <dbReference type="Pfam" id="PF22640"/>
    </source>
</evidence>
<keyword evidence="12" id="KW-0413">Isomerase</keyword>
<dbReference type="InterPro" id="IPR051161">
    <property type="entry name" value="Mannose-6P_isomerase_type2"/>
</dbReference>
<sequence length="472" mass="52010">MDNIIPVLMCGGSGTRLWPVSRASEPKQFHALSGERSLFQQTVQRFRTELYAEPLVIVNNNHRDLALREIGELHSGPVRLLVEPCVRSTAPAIAAAAALIAEEDPDRLMLVAPSDHLIEKADVFSDAVSQGAQAARQGQIVLFGIRPTHAETGFGYIDIGEPFDDLSFKVAGFVEKPKRSAAEALLAGGHHLWNSGIFMFTARTIMAELEQYAPDVMTCARRAVSTAHRSNDTIRLSAEFDTAPAISIDYAVMEKSDRLVCVPVSPNWRDLGSWSSLWDVGSKDTNGNVARGDTILHDVRNSYVHGGSRLVAVMGVEKIVVVDTADAVLISSLDQAQNVGRLAVELASSKRPEANLHRKVRRPWGSYECLRQGEGFQVKHIIVDVAGRLSLQYHHHRSEHWTVVSGTARVTVGERVFVMTANESVYIPKGDVHRLENVGDDELHLIEVQCGSYLGEDDIVRLEDQYDRIVAI</sequence>
<dbReference type="Pfam" id="PF22640">
    <property type="entry name" value="ManC_GMP_beta-helix"/>
    <property type="match status" value="1"/>
</dbReference>
<dbReference type="NCBIfam" id="TIGR01479">
    <property type="entry name" value="GMP_PMI"/>
    <property type="match status" value="1"/>
</dbReference>
<name>A0A7X3SNU1_9HYPH</name>
<keyword evidence="3 12" id="KW-0808">Transferase</keyword>
<dbReference type="InterPro" id="IPR054566">
    <property type="entry name" value="ManC/GMP-like_b-helix"/>
</dbReference>
<keyword evidence="4 12" id="KW-0548">Nucleotidyltransferase</keyword>
<keyword evidence="5" id="KW-0547">Nucleotide-binding</keyword>
<dbReference type="PANTHER" id="PTHR46390:SF1">
    <property type="entry name" value="MANNOSE-1-PHOSPHATE GUANYLYLTRANSFERASE"/>
    <property type="match status" value="1"/>
</dbReference>
<dbReference type="InterPro" id="IPR001538">
    <property type="entry name" value="Man6P_isomerase-2_C"/>
</dbReference>
<evidence type="ECO:0000256" key="2">
    <source>
        <dbReference type="ARBA" id="ARBA00012387"/>
    </source>
</evidence>
<feature type="domain" description="Mannose-6-phosphate isomerase type II C-terminal" evidence="10">
    <location>
        <begin position="351"/>
        <end position="464"/>
    </location>
</feature>
<comment type="caution">
    <text evidence="12">The sequence shown here is derived from an EMBL/GenBank/DDBJ whole genome shotgun (WGS) entry which is preliminary data.</text>
</comment>